<evidence type="ECO:0000256" key="3">
    <source>
        <dbReference type="ARBA" id="ARBA00022679"/>
    </source>
</evidence>
<protein>
    <recommendedName>
        <fullName evidence="14">Protein kinase domain-containing protein</fullName>
    </recommendedName>
</protein>
<keyword evidence="8 12" id="KW-0067">ATP-binding</keyword>
<evidence type="ECO:0000256" key="13">
    <source>
        <dbReference type="SAM" id="MobiDB-lite"/>
    </source>
</evidence>
<evidence type="ECO:0000256" key="6">
    <source>
        <dbReference type="ARBA" id="ARBA00022741"/>
    </source>
</evidence>
<name>A0AA88R0N5_9ASTE</name>
<dbReference type="CDD" id="cd14066">
    <property type="entry name" value="STKc_IRAK"/>
    <property type="match status" value="1"/>
</dbReference>
<dbReference type="EMBL" id="JAVXUO010002658">
    <property type="protein sequence ID" value="KAK2970736.1"/>
    <property type="molecule type" value="Genomic_DNA"/>
</dbReference>
<dbReference type="Gene3D" id="2.60.120.430">
    <property type="entry name" value="Galactose-binding lectin"/>
    <property type="match status" value="1"/>
</dbReference>
<dbReference type="GO" id="GO:0004714">
    <property type="term" value="F:transmembrane receptor protein tyrosine kinase activity"/>
    <property type="evidence" value="ECO:0007669"/>
    <property type="project" value="InterPro"/>
</dbReference>
<feature type="region of interest" description="Disordered" evidence="13">
    <location>
        <begin position="832"/>
        <end position="851"/>
    </location>
</feature>
<dbReference type="PROSITE" id="PS00107">
    <property type="entry name" value="PROTEIN_KINASE_ATP"/>
    <property type="match status" value="1"/>
</dbReference>
<keyword evidence="6 12" id="KW-0547">Nucleotide-binding</keyword>
<dbReference type="AlphaFoldDB" id="A0AA88R0N5"/>
<evidence type="ECO:0000256" key="12">
    <source>
        <dbReference type="PROSITE-ProRule" id="PRU10141"/>
    </source>
</evidence>
<comment type="subcellular location">
    <subcellularLocation>
        <location evidence="1">Membrane</location>
        <topology evidence="1">Single-pass type I membrane protein</topology>
    </subcellularLocation>
</comment>
<reference evidence="15" key="1">
    <citation type="submission" date="2022-12" db="EMBL/GenBank/DDBJ databases">
        <title>Draft genome assemblies for two species of Escallonia (Escalloniales).</title>
        <authorList>
            <person name="Chanderbali A."/>
            <person name="Dervinis C."/>
            <person name="Anghel I."/>
            <person name="Soltis D."/>
            <person name="Soltis P."/>
            <person name="Zapata F."/>
        </authorList>
    </citation>
    <scope>NUCLEOTIDE SEQUENCE</scope>
    <source>
        <strain evidence="15">UCBG92.1500</strain>
        <tissue evidence="15">Leaf</tissue>
    </source>
</reference>
<keyword evidence="5" id="KW-0732">Signal</keyword>
<keyword evidence="9" id="KW-1133">Transmembrane helix</keyword>
<dbReference type="Gene3D" id="1.10.510.10">
    <property type="entry name" value="Transferase(Phosphotransferase) domain 1"/>
    <property type="match status" value="1"/>
</dbReference>
<keyword evidence="10" id="KW-0472">Membrane</keyword>
<dbReference type="PANTHER" id="PTHR27003">
    <property type="entry name" value="OS07G0166700 PROTEIN"/>
    <property type="match status" value="1"/>
</dbReference>
<evidence type="ECO:0000313" key="16">
    <source>
        <dbReference type="Proteomes" id="UP001187471"/>
    </source>
</evidence>
<keyword evidence="7" id="KW-0418">Kinase</keyword>
<evidence type="ECO:0000313" key="15">
    <source>
        <dbReference type="EMBL" id="KAK2970736.1"/>
    </source>
</evidence>
<dbReference type="InterPro" id="IPR000719">
    <property type="entry name" value="Prot_kinase_dom"/>
</dbReference>
<dbReference type="SUPFAM" id="SSF56112">
    <property type="entry name" value="Protein kinase-like (PK-like)"/>
    <property type="match status" value="1"/>
</dbReference>
<keyword evidence="11" id="KW-0325">Glycoprotein</keyword>
<evidence type="ECO:0000259" key="14">
    <source>
        <dbReference type="PROSITE" id="PS50011"/>
    </source>
</evidence>
<dbReference type="FunFam" id="1.10.510.10:FF:000252">
    <property type="entry name" value="Receptor-like protein kinase FERONIA"/>
    <property type="match status" value="1"/>
</dbReference>
<gene>
    <name evidence="15" type="ORF">RJ640_009655</name>
</gene>
<keyword evidence="3" id="KW-0808">Transferase</keyword>
<dbReference type="SMART" id="SM00220">
    <property type="entry name" value="S_TKc"/>
    <property type="match status" value="1"/>
</dbReference>
<dbReference type="Proteomes" id="UP001187471">
    <property type="component" value="Unassembled WGS sequence"/>
</dbReference>
<evidence type="ECO:0000256" key="2">
    <source>
        <dbReference type="ARBA" id="ARBA00022527"/>
    </source>
</evidence>
<dbReference type="InterPro" id="IPR045272">
    <property type="entry name" value="ANXUR1/2-like"/>
</dbReference>
<dbReference type="InterPro" id="IPR017441">
    <property type="entry name" value="Protein_kinase_ATP_BS"/>
</dbReference>
<dbReference type="InterPro" id="IPR024788">
    <property type="entry name" value="Malectin-like_Carb-bd_dom"/>
</dbReference>
<dbReference type="FunFam" id="2.60.120.430:FF:000007">
    <property type="entry name" value="FERONIA receptor-like kinase"/>
    <property type="match status" value="1"/>
</dbReference>
<dbReference type="GO" id="GO:0004674">
    <property type="term" value="F:protein serine/threonine kinase activity"/>
    <property type="evidence" value="ECO:0007669"/>
    <property type="project" value="UniProtKB-KW"/>
</dbReference>
<dbReference type="PROSITE" id="PS00108">
    <property type="entry name" value="PROTEIN_KINASE_ST"/>
    <property type="match status" value="1"/>
</dbReference>
<dbReference type="Pfam" id="PF12819">
    <property type="entry name" value="Malectin_like"/>
    <property type="match status" value="1"/>
</dbReference>
<keyword evidence="16" id="KW-1185">Reference proteome</keyword>
<evidence type="ECO:0000256" key="4">
    <source>
        <dbReference type="ARBA" id="ARBA00022692"/>
    </source>
</evidence>
<keyword evidence="2" id="KW-0723">Serine/threonine-protein kinase</keyword>
<dbReference type="FunFam" id="3.30.200.20:FF:000039">
    <property type="entry name" value="receptor-like protein kinase FERONIA"/>
    <property type="match status" value="1"/>
</dbReference>
<feature type="binding site" evidence="12">
    <location>
        <position position="545"/>
    </location>
    <ligand>
        <name>ATP</name>
        <dbReference type="ChEBI" id="CHEBI:30616"/>
    </ligand>
</feature>
<dbReference type="InterPro" id="IPR011009">
    <property type="entry name" value="Kinase-like_dom_sf"/>
</dbReference>
<dbReference type="GO" id="GO:0009506">
    <property type="term" value="C:plasmodesma"/>
    <property type="evidence" value="ECO:0007669"/>
    <property type="project" value="TreeGrafter"/>
</dbReference>
<feature type="domain" description="Protein kinase" evidence="14">
    <location>
        <begin position="516"/>
        <end position="795"/>
    </location>
</feature>
<organism evidence="15 16">
    <name type="scientific">Escallonia rubra</name>
    <dbReference type="NCBI Taxonomy" id="112253"/>
    <lineage>
        <taxon>Eukaryota</taxon>
        <taxon>Viridiplantae</taxon>
        <taxon>Streptophyta</taxon>
        <taxon>Embryophyta</taxon>
        <taxon>Tracheophyta</taxon>
        <taxon>Spermatophyta</taxon>
        <taxon>Magnoliopsida</taxon>
        <taxon>eudicotyledons</taxon>
        <taxon>Gunneridae</taxon>
        <taxon>Pentapetalae</taxon>
        <taxon>asterids</taxon>
        <taxon>campanulids</taxon>
        <taxon>Escalloniales</taxon>
        <taxon>Escalloniaceae</taxon>
        <taxon>Escallonia</taxon>
    </lineage>
</organism>
<dbReference type="InterPro" id="IPR001245">
    <property type="entry name" value="Ser-Thr/Tyr_kinase_cat_dom"/>
</dbReference>
<proteinExistence type="predicted"/>
<keyword evidence="4" id="KW-0812">Transmembrane</keyword>
<comment type="caution">
    <text evidence="15">The sequence shown here is derived from an EMBL/GenBank/DDBJ whole genome shotgun (WGS) entry which is preliminary data.</text>
</comment>
<evidence type="ECO:0000256" key="5">
    <source>
        <dbReference type="ARBA" id="ARBA00022729"/>
    </source>
</evidence>
<evidence type="ECO:0000256" key="7">
    <source>
        <dbReference type="ARBA" id="ARBA00022777"/>
    </source>
</evidence>
<dbReference type="GO" id="GO:0005886">
    <property type="term" value="C:plasma membrane"/>
    <property type="evidence" value="ECO:0007669"/>
    <property type="project" value="TreeGrafter"/>
</dbReference>
<dbReference type="Gene3D" id="3.30.200.20">
    <property type="entry name" value="Phosphorylase Kinase, domain 1"/>
    <property type="match status" value="1"/>
</dbReference>
<dbReference type="Pfam" id="PF07714">
    <property type="entry name" value="PK_Tyr_Ser-Thr"/>
    <property type="match status" value="1"/>
</dbReference>
<evidence type="ECO:0000256" key="1">
    <source>
        <dbReference type="ARBA" id="ARBA00004479"/>
    </source>
</evidence>
<dbReference type="PROSITE" id="PS50011">
    <property type="entry name" value="PROTEIN_KINASE_DOM"/>
    <property type="match status" value="1"/>
</dbReference>
<accession>A0AA88R0N5</accession>
<dbReference type="GO" id="GO:0005524">
    <property type="term" value="F:ATP binding"/>
    <property type="evidence" value="ECO:0007669"/>
    <property type="project" value="UniProtKB-UniRule"/>
</dbReference>
<dbReference type="PANTHER" id="PTHR27003:SF330">
    <property type="entry name" value="PROTEIN KINASE DOMAIN-CONTAINING PROTEIN"/>
    <property type="match status" value="1"/>
</dbReference>
<sequence length="851" mass="95138">MIPIGSTEKVNRPVPIMFTLGLLHVFHQIIPISAAAAAGSPCLTSDRIVVDFSDSTGTQHSNRQEWSHQKEFYATTLSTDADHGSGKPKQFTYTVNQVSVMIRVRFSPISYSGLSSSNALFSVSAGPYTLLTTSDSSYSTNCRSSEYTVKEFCINLNSTKLDITVTPSNSTPAAYSLVNKIEVMSIPQNLYFKKNVDLPLIGHSSEFNMGNSTALETMYRLNVGGKFISGEKDPGMLCDWLDDTPFLVTSSEATTTIHSNSRKISYGSKVPECTAPLEMYATARTIEPNGYRINTARTIEPNSYRINLTWGFPVDSGFYYLVRLHFCEISWDVKAQTYNQRMFRVYVDHQIAEDNANVMQWADDKAGVAVYRDYIVDLSRYRQHAGKNLSLELESKIGSNGSKLYSPILNGLEIFKLSGHSNNLSGQIPFCSQHSHRPASHVVLITNLARLFAFLILLAFAGFVVTHFPSEWYPPPLLLLLRYCKRDRRNFTMPWESSDHCRYFSIKEMSKATDNFSEANLIGHGGFGKVYKGYIDQGATTAAIKRGSPTSHQGLNEFQTEITILSQLRHRHIVSLIGYCTDKKEMILVYDFIARGTLRDHLYGTQKSHLPWKQRLKICIGAARGLHYLHGGIKQTIIHRDVKTTNILLDERWVAKVADFGLSKYGPNMLSHTHVSTIVKGSFGYLDPEYYRHQKLTEKSDVYSFGVVLFEVLCGRPAVLPVVVDEEEDVQQANLAEWVLRSHQMGTLEQIIDPSLRGEVDPKCLKTFTEIGRQCLADKGKERPLMGDVVWNLELAWQQQNGDAEDGQETIRNGASENVGSADFAGINGCIGTSDPTPGAEFSEIITPKGR</sequence>
<evidence type="ECO:0000256" key="8">
    <source>
        <dbReference type="ARBA" id="ARBA00022840"/>
    </source>
</evidence>
<evidence type="ECO:0000256" key="11">
    <source>
        <dbReference type="ARBA" id="ARBA00023180"/>
    </source>
</evidence>
<dbReference type="InterPro" id="IPR008271">
    <property type="entry name" value="Ser/Thr_kinase_AS"/>
</dbReference>
<evidence type="ECO:0000256" key="10">
    <source>
        <dbReference type="ARBA" id="ARBA00023136"/>
    </source>
</evidence>
<evidence type="ECO:0000256" key="9">
    <source>
        <dbReference type="ARBA" id="ARBA00022989"/>
    </source>
</evidence>